<dbReference type="InterPro" id="IPR044822">
    <property type="entry name" value="Myb_DNA-bind_4"/>
</dbReference>
<proteinExistence type="predicted"/>
<feature type="domain" description="Myb/SANT-like DNA-binding" evidence="1">
    <location>
        <begin position="161"/>
        <end position="264"/>
    </location>
</feature>
<name>A0A5A9PDQ9_9TELE</name>
<dbReference type="AlphaFoldDB" id="A0A5A9PDQ9"/>
<keyword evidence="3" id="KW-1185">Reference proteome</keyword>
<accession>A0A5A9PDQ9</accession>
<gene>
    <name evidence="2" type="ORF">E1301_Tti007686</name>
</gene>
<sequence>MDKMDASKQTFVVLAVQEYTQLKNKYDVHLKNIMEEERRRRRILMSSVLRSTQKLIAKTGTVGETATTPTSESNVAAESIDIYLDSDMNMFKDPQKNTPFPGPLYQKEADPTTYYLNEDLTVMINMVEDEELNTKLESCKENNDTAPSTSPSLEPVTANESFSKEQTLFLIDIMRQHIERKGKGLPKSLEELIARLKSTRGTKKDLWKDAANKLTIHFMLSFSPERVARKWNTLVDAFKKIKDNHKTTGKGPVRFQFYSEMEALLGGKFDVATPVGSTSPSASPVQIIASESFSKDQTLFLIDFVRQHIESKGERLPKSLEELNALLKSQRGTKKDLWKDAADKLVSHFMQSFCPDKVARKWYTLVEAYKKVKDNNKTTGKGPIRFQFYSEMEALLVEKDDVVIPADGTSDATSPVQENDGLNKDQTLFLIDLMRQRIESKGERPPKSLEELNALLKSPRGTKKDLWRDAADKLASNFMLPFCPVKVARKWYTLIDAYKKIKESNKTRGKGTIRFQFYSEMDALFGEQHELKFPAVGTSVGVEVCRPEALEDSRSISPKTLPTSVSSPPCKRQKVDCELMQFLQDSEEASQRRHEETLAQLRSAQQGFEALMTKLLDKL</sequence>
<evidence type="ECO:0000313" key="3">
    <source>
        <dbReference type="Proteomes" id="UP000324632"/>
    </source>
</evidence>
<dbReference type="Proteomes" id="UP000324632">
    <property type="component" value="Chromosome 7"/>
</dbReference>
<comment type="caution">
    <text evidence="2">The sequence shown here is derived from an EMBL/GenBank/DDBJ whole genome shotgun (WGS) entry which is preliminary data.</text>
</comment>
<feature type="domain" description="Myb/SANT-like DNA-binding" evidence="1">
    <location>
        <begin position="444"/>
        <end position="524"/>
    </location>
</feature>
<organism evidence="2 3">
    <name type="scientific">Triplophysa tibetana</name>
    <dbReference type="NCBI Taxonomy" id="1572043"/>
    <lineage>
        <taxon>Eukaryota</taxon>
        <taxon>Metazoa</taxon>
        <taxon>Chordata</taxon>
        <taxon>Craniata</taxon>
        <taxon>Vertebrata</taxon>
        <taxon>Euteleostomi</taxon>
        <taxon>Actinopterygii</taxon>
        <taxon>Neopterygii</taxon>
        <taxon>Teleostei</taxon>
        <taxon>Ostariophysi</taxon>
        <taxon>Cypriniformes</taxon>
        <taxon>Nemacheilidae</taxon>
        <taxon>Triplophysa</taxon>
    </lineage>
</organism>
<feature type="domain" description="Myb/SANT-like DNA-binding" evidence="1">
    <location>
        <begin position="293"/>
        <end position="395"/>
    </location>
</feature>
<dbReference type="PANTHER" id="PTHR47595">
    <property type="entry name" value="HEAT SHOCK 70 KDA PROTEIN 14"/>
    <property type="match status" value="1"/>
</dbReference>
<dbReference type="PANTHER" id="PTHR47595:SF1">
    <property type="entry name" value="MYB_SANT-LIKE DNA-BINDING DOMAIN-CONTAINING PROTEIN"/>
    <property type="match status" value="1"/>
</dbReference>
<evidence type="ECO:0000313" key="2">
    <source>
        <dbReference type="EMBL" id="KAA0718996.1"/>
    </source>
</evidence>
<evidence type="ECO:0000259" key="1">
    <source>
        <dbReference type="Pfam" id="PF13837"/>
    </source>
</evidence>
<reference evidence="2 3" key="1">
    <citation type="journal article" date="2019" name="Mol. Ecol. Resour.">
        <title>Chromosome-level genome assembly of Triplophysa tibetana, a fish adapted to the harsh high-altitude environment of the Tibetan Plateau.</title>
        <authorList>
            <person name="Yang X."/>
            <person name="Liu H."/>
            <person name="Ma Z."/>
            <person name="Zou Y."/>
            <person name="Zou M."/>
            <person name="Mao Y."/>
            <person name="Li X."/>
            <person name="Wang H."/>
            <person name="Chen T."/>
            <person name="Wang W."/>
            <person name="Yang R."/>
        </authorList>
    </citation>
    <scope>NUCLEOTIDE SEQUENCE [LARGE SCALE GENOMIC DNA]</scope>
    <source>
        <strain evidence="2">TTIB1903HZAU</strain>
        <tissue evidence="2">Muscle</tissue>
    </source>
</reference>
<dbReference type="EMBL" id="SOYY01000007">
    <property type="protein sequence ID" value="KAA0718996.1"/>
    <property type="molecule type" value="Genomic_DNA"/>
</dbReference>
<protein>
    <recommendedName>
        <fullName evidence="1">Myb/SANT-like DNA-binding domain-containing protein</fullName>
    </recommendedName>
</protein>
<dbReference type="Pfam" id="PF13837">
    <property type="entry name" value="Myb_DNA-bind_4"/>
    <property type="match status" value="3"/>
</dbReference>